<dbReference type="RefSeq" id="XP_062655158.1">
    <property type="nucleotide sequence ID" value="XM_062804727.1"/>
</dbReference>
<protein>
    <submittedName>
        <fullName evidence="1">Uncharacterized protein</fullName>
    </submittedName>
</protein>
<organism evidence="1 2">
    <name type="scientific">Chaetomium fimeti</name>
    <dbReference type="NCBI Taxonomy" id="1854472"/>
    <lineage>
        <taxon>Eukaryota</taxon>
        <taxon>Fungi</taxon>
        <taxon>Dikarya</taxon>
        <taxon>Ascomycota</taxon>
        <taxon>Pezizomycotina</taxon>
        <taxon>Sordariomycetes</taxon>
        <taxon>Sordariomycetidae</taxon>
        <taxon>Sordariales</taxon>
        <taxon>Chaetomiaceae</taxon>
        <taxon>Chaetomium</taxon>
    </lineage>
</organism>
<keyword evidence="2" id="KW-1185">Reference proteome</keyword>
<proteinExistence type="predicted"/>
<name>A0AAE0H886_9PEZI</name>
<evidence type="ECO:0000313" key="2">
    <source>
        <dbReference type="Proteomes" id="UP001278766"/>
    </source>
</evidence>
<reference evidence="1" key="2">
    <citation type="submission" date="2023-06" db="EMBL/GenBank/DDBJ databases">
        <authorList>
            <consortium name="Lawrence Berkeley National Laboratory"/>
            <person name="Haridas S."/>
            <person name="Hensen N."/>
            <person name="Bonometti L."/>
            <person name="Westerberg I."/>
            <person name="Brannstrom I.O."/>
            <person name="Guillou S."/>
            <person name="Cros-Aarteil S."/>
            <person name="Calhoun S."/>
            <person name="Kuo A."/>
            <person name="Mondo S."/>
            <person name="Pangilinan J."/>
            <person name="Riley R."/>
            <person name="Labutti K."/>
            <person name="Andreopoulos B."/>
            <person name="Lipzen A."/>
            <person name="Chen C."/>
            <person name="Yanf M."/>
            <person name="Daum C."/>
            <person name="Ng V."/>
            <person name="Clum A."/>
            <person name="Steindorff A."/>
            <person name="Ohm R."/>
            <person name="Martin F."/>
            <person name="Silar P."/>
            <person name="Natvig D."/>
            <person name="Lalanne C."/>
            <person name="Gautier V."/>
            <person name="Ament-Velasquez S.L."/>
            <person name="Kruys A."/>
            <person name="Hutchinson M.I."/>
            <person name="Powell A.J."/>
            <person name="Barry K."/>
            <person name="Miller A.N."/>
            <person name="Grigoriev I.V."/>
            <person name="Debuchy R."/>
            <person name="Gladieux P."/>
            <person name="Thoren M.H."/>
            <person name="Johannesson H."/>
        </authorList>
    </citation>
    <scope>NUCLEOTIDE SEQUENCE</scope>
    <source>
        <strain evidence="1">CBS 168.71</strain>
    </source>
</reference>
<accession>A0AAE0H886</accession>
<evidence type="ECO:0000313" key="1">
    <source>
        <dbReference type="EMBL" id="KAK3291644.1"/>
    </source>
</evidence>
<dbReference type="GeneID" id="87841675"/>
<dbReference type="Proteomes" id="UP001278766">
    <property type="component" value="Unassembled WGS sequence"/>
</dbReference>
<sequence>MSDPTPVRPATPEIIAAIREAAAHERLLRAAAEVKPTAEERAAELEARSDGLYLRDLAAHPKREFPHGVFDPEQQRRSRQRLRWLPTRFLLGHYRPRAWGYTILRATYADNDAAVDAAVDALSRFMRGEAGRENRGVTGELQRLKLNRQLPEGMPDTADERPAEEYFVKRFNTELVQDKSELDGASIAQMCAYFRRWALTRWHKEEIYFTAASPRLKSAILFDAETVAHLQGLAARGLVGDRDVYEAGKEFWVKMVEAEPEKRNMRPGLSDCFRVPVGLLEDYWFVRDARHPATEMMWKTDERFPGELFFTTG</sequence>
<comment type="caution">
    <text evidence="1">The sequence shown here is derived from an EMBL/GenBank/DDBJ whole genome shotgun (WGS) entry which is preliminary data.</text>
</comment>
<dbReference type="EMBL" id="JAUEPN010000009">
    <property type="protein sequence ID" value="KAK3291644.1"/>
    <property type="molecule type" value="Genomic_DNA"/>
</dbReference>
<gene>
    <name evidence="1" type="ORF">B0H64DRAFT_409644</name>
</gene>
<dbReference type="AlphaFoldDB" id="A0AAE0H886"/>
<reference evidence="1" key="1">
    <citation type="journal article" date="2023" name="Mol. Phylogenet. Evol.">
        <title>Genome-scale phylogeny and comparative genomics of the fungal order Sordariales.</title>
        <authorList>
            <person name="Hensen N."/>
            <person name="Bonometti L."/>
            <person name="Westerberg I."/>
            <person name="Brannstrom I.O."/>
            <person name="Guillou S."/>
            <person name="Cros-Aarteil S."/>
            <person name="Calhoun S."/>
            <person name="Haridas S."/>
            <person name="Kuo A."/>
            <person name="Mondo S."/>
            <person name="Pangilinan J."/>
            <person name="Riley R."/>
            <person name="LaButti K."/>
            <person name="Andreopoulos B."/>
            <person name="Lipzen A."/>
            <person name="Chen C."/>
            <person name="Yan M."/>
            <person name="Daum C."/>
            <person name="Ng V."/>
            <person name="Clum A."/>
            <person name="Steindorff A."/>
            <person name="Ohm R.A."/>
            <person name="Martin F."/>
            <person name="Silar P."/>
            <person name="Natvig D.O."/>
            <person name="Lalanne C."/>
            <person name="Gautier V."/>
            <person name="Ament-Velasquez S.L."/>
            <person name="Kruys A."/>
            <person name="Hutchinson M.I."/>
            <person name="Powell A.J."/>
            <person name="Barry K."/>
            <person name="Miller A.N."/>
            <person name="Grigoriev I.V."/>
            <person name="Debuchy R."/>
            <person name="Gladieux P."/>
            <person name="Hiltunen Thoren M."/>
            <person name="Johannesson H."/>
        </authorList>
    </citation>
    <scope>NUCLEOTIDE SEQUENCE</scope>
    <source>
        <strain evidence="1">CBS 168.71</strain>
    </source>
</reference>